<comment type="subcellular location">
    <subcellularLocation>
        <location evidence="1">Membrane</location>
        <topology evidence="1">Single-pass type I membrane protein</topology>
    </subcellularLocation>
</comment>
<sequence length="663" mass="74422">MTNPADKANIIASDMTFLISVLKLLVLFVLCSSKQSVRYTHKNVFAGTNETVVLNCYRIDKVACAWRISKKAVPSAKESNETDKTYTLHPEGHSLNPKLKSSNIDIIGGNDTRTCKLKIRSFSAADEGIYTCKYLSSGTFTLDKRYNVQLKSLPSNLTIHGLIMKNGRQVVRGVEGTKLTIVCTVKRGRSAVTLRLSTTKVYIQTKNTYRITYSFMPTQKENMQSIVCCANSASLAKPLSVKALLDIQYSPVVKIKCRPTNRKLVLICNPSGNPTNYTFGDWEHWSEFKEHIRTLEGSPDGKLTFLKSNNNKRLHETDGIYKCKASNGMYGTNGHVYQKGTELVHNKVSPIFVNANKPIQFGRYGQKMNLTVCVYNNYGIIQATISKLNEPLYTETSQEIIRTHDIFHDVNVTVPGIKVTFQLTLNKDEDFTDYTIKACNKMGCNKLTVKIASETIHSTVEQSTSNHGIVIVVLVLVNIVIGAGIGVFVRYWKQKIKKRMTTAANVRESEESNDDSVNYNIVENENHQTSSQENKNQILTTVHIIGNEKRYKNTASSVNASVASDNNIKDMDNYDCVYKQSYTTLVVQNRADDENVNLITKQISIYENEHSLGNSAFEVSPEFLQVTSPEDQTLPIYENVNHQTSSQGTHMTKVIDRNGDMRI</sequence>
<keyword evidence="4" id="KW-0325">Glycoprotein</keyword>
<dbReference type="InterPro" id="IPR036179">
    <property type="entry name" value="Ig-like_dom_sf"/>
</dbReference>
<organism evidence="7 8">
    <name type="scientific">Mytilus galloprovincialis</name>
    <name type="common">Mediterranean mussel</name>
    <dbReference type="NCBI Taxonomy" id="29158"/>
    <lineage>
        <taxon>Eukaryota</taxon>
        <taxon>Metazoa</taxon>
        <taxon>Spiralia</taxon>
        <taxon>Lophotrochozoa</taxon>
        <taxon>Mollusca</taxon>
        <taxon>Bivalvia</taxon>
        <taxon>Autobranchia</taxon>
        <taxon>Pteriomorphia</taxon>
        <taxon>Mytilida</taxon>
        <taxon>Mytiloidea</taxon>
        <taxon>Mytilidae</taxon>
        <taxon>Mytilinae</taxon>
        <taxon>Mytilus</taxon>
    </lineage>
</organism>
<dbReference type="GO" id="GO:0005886">
    <property type="term" value="C:plasma membrane"/>
    <property type="evidence" value="ECO:0007669"/>
    <property type="project" value="TreeGrafter"/>
</dbReference>
<dbReference type="GO" id="GO:0050839">
    <property type="term" value="F:cell adhesion molecule binding"/>
    <property type="evidence" value="ECO:0007669"/>
    <property type="project" value="TreeGrafter"/>
</dbReference>
<accession>A0A8B6GVA4</accession>
<dbReference type="InterPro" id="IPR013783">
    <property type="entry name" value="Ig-like_fold"/>
</dbReference>
<feature type="transmembrane region" description="Helical" evidence="6">
    <location>
        <begin position="468"/>
        <end position="492"/>
    </location>
</feature>
<dbReference type="SUPFAM" id="SSF48726">
    <property type="entry name" value="Immunoglobulin"/>
    <property type="match status" value="1"/>
</dbReference>
<name>A0A8B6GVA4_MYTGA</name>
<evidence type="ECO:0000313" key="8">
    <source>
        <dbReference type="Proteomes" id="UP000596742"/>
    </source>
</evidence>
<evidence type="ECO:0000256" key="3">
    <source>
        <dbReference type="ARBA" id="ARBA00023157"/>
    </source>
</evidence>
<evidence type="ECO:0000313" key="7">
    <source>
        <dbReference type="EMBL" id="VDI69693.1"/>
    </source>
</evidence>
<dbReference type="GO" id="GO:0005911">
    <property type="term" value="C:cell-cell junction"/>
    <property type="evidence" value="ECO:0007669"/>
    <property type="project" value="TreeGrafter"/>
</dbReference>
<keyword evidence="6" id="KW-1133">Transmembrane helix</keyword>
<dbReference type="Proteomes" id="UP000596742">
    <property type="component" value="Unassembled WGS sequence"/>
</dbReference>
<keyword evidence="2 6" id="KW-0472">Membrane</keyword>
<reference evidence="7" key="1">
    <citation type="submission" date="2018-11" db="EMBL/GenBank/DDBJ databases">
        <authorList>
            <person name="Alioto T."/>
            <person name="Alioto T."/>
        </authorList>
    </citation>
    <scope>NUCLEOTIDE SEQUENCE</scope>
</reference>
<proteinExistence type="predicted"/>
<keyword evidence="8" id="KW-1185">Reference proteome</keyword>
<dbReference type="EMBL" id="UYJE01009060">
    <property type="protein sequence ID" value="VDI69693.1"/>
    <property type="molecule type" value="Genomic_DNA"/>
</dbReference>
<gene>
    <name evidence="7" type="ORF">MGAL_10B008851</name>
</gene>
<protein>
    <recommendedName>
        <fullName evidence="9">Ig-like domain-containing protein</fullName>
    </recommendedName>
</protein>
<evidence type="ECO:0000256" key="1">
    <source>
        <dbReference type="ARBA" id="ARBA00004479"/>
    </source>
</evidence>
<keyword evidence="5" id="KW-0393">Immunoglobulin domain</keyword>
<dbReference type="PANTHER" id="PTHR11640">
    <property type="entry name" value="NEPHRIN"/>
    <property type="match status" value="1"/>
</dbReference>
<keyword evidence="6" id="KW-0812">Transmembrane</keyword>
<dbReference type="GO" id="GO:0098609">
    <property type="term" value="P:cell-cell adhesion"/>
    <property type="evidence" value="ECO:0007669"/>
    <property type="project" value="TreeGrafter"/>
</dbReference>
<dbReference type="PANTHER" id="PTHR11640:SF31">
    <property type="entry name" value="IRREGULAR CHIASM C-ROUGHEST PROTEIN-RELATED"/>
    <property type="match status" value="1"/>
</dbReference>
<dbReference type="InterPro" id="IPR051275">
    <property type="entry name" value="Cell_adhesion_signaling"/>
</dbReference>
<dbReference type="Gene3D" id="2.60.40.10">
    <property type="entry name" value="Immunoglobulins"/>
    <property type="match status" value="2"/>
</dbReference>
<evidence type="ECO:0000256" key="2">
    <source>
        <dbReference type="ARBA" id="ARBA00023136"/>
    </source>
</evidence>
<comment type="caution">
    <text evidence="7">The sequence shown here is derived from an EMBL/GenBank/DDBJ whole genome shotgun (WGS) entry which is preliminary data.</text>
</comment>
<dbReference type="OrthoDB" id="9442762at2759"/>
<evidence type="ECO:0000256" key="6">
    <source>
        <dbReference type="SAM" id="Phobius"/>
    </source>
</evidence>
<dbReference type="AlphaFoldDB" id="A0A8B6GVA4"/>
<evidence type="ECO:0008006" key="9">
    <source>
        <dbReference type="Google" id="ProtNLM"/>
    </source>
</evidence>
<evidence type="ECO:0000256" key="4">
    <source>
        <dbReference type="ARBA" id="ARBA00023180"/>
    </source>
</evidence>
<keyword evidence="3" id="KW-1015">Disulfide bond</keyword>
<evidence type="ECO:0000256" key="5">
    <source>
        <dbReference type="ARBA" id="ARBA00023319"/>
    </source>
</evidence>